<organism evidence="2 3">
    <name type="scientific">Colletotrichum spinosum</name>
    <dbReference type="NCBI Taxonomy" id="1347390"/>
    <lineage>
        <taxon>Eukaryota</taxon>
        <taxon>Fungi</taxon>
        <taxon>Dikarya</taxon>
        <taxon>Ascomycota</taxon>
        <taxon>Pezizomycotina</taxon>
        <taxon>Sordariomycetes</taxon>
        <taxon>Hypocreomycetidae</taxon>
        <taxon>Glomerellales</taxon>
        <taxon>Glomerellaceae</taxon>
        <taxon>Colletotrichum</taxon>
        <taxon>Colletotrichum orbiculare species complex</taxon>
    </lineage>
</organism>
<reference evidence="2 3" key="1">
    <citation type="submission" date="2018-11" db="EMBL/GenBank/DDBJ databases">
        <title>Genome sequence and assembly of Colletotrichum spinosum.</title>
        <authorList>
            <person name="Gan P."/>
            <person name="Shirasu K."/>
        </authorList>
    </citation>
    <scope>NUCLEOTIDE SEQUENCE [LARGE SCALE GENOMIC DNA]</scope>
    <source>
        <strain evidence="2 3">CBS 515.97</strain>
    </source>
</reference>
<evidence type="ECO:0000256" key="1">
    <source>
        <dbReference type="SAM" id="MobiDB-lite"/>
    </source>
</evidence>
<sequence>MIGLTLRLGARNPSGNSVYLYQSIRQVHQVTIASHRLPAYKSQGRESSHPRTQNQTDESSPLRDSTISVAVAGVGMHRTRFPARCFTTLIGFGRLSRQQRTWSPEFLGRSWPLGRWREAPRREVELPSSIRRYCALPASACSDLEILPAFECRNPRACPQGATRYNMTWLLRLHANFEACFLDIEHGRKLYDFDVARIKAQPPSHLTNDPTVIWPQKPQDCVLAMQSPPSETITKRETAQ</sequence>
<feature type="compositionally biased region" description="Polar residues" evidence="1">
    <location>
        <begin position="50"/>
        <end position="64"/>
    </location>
</feature>
<gene>
    <name evidence="2" type="ORF">C8035_v003732</name>
</gene>
<dbReference type="EMBL" id="QAPG01000165">
    <property type="protein sequence ID" value="TDZ29878.1"/>
    <property type="molecule type" value="Genomic_DNA"/>
</dbReference>
<feature type="region of interest" description="Disordered" evidence="1">
    <location>
        <begin position="38"/>
        <end position="64"/>
    </location>
</feature>
<dbReference type="Proteomes" id="UP000295083">
    <property type="component" value="Unassembled WGS sequence"/>
</dbReference>
<keyword evidence="3" id="KW-1185">Reference proteome</keyword>
<comment type="caution">
    <text evidence="2">The sequence shown here is derived from an EMBL/GenBank/DDBJ whole genome shotgun (WGS) entry which is preliminary data.</text>
</comment>
<evidence type="ECO:0000313" key="3">
    <source>
        <dbReference type="Proteomes" id="UP000295083"/>
    </source>
</evidence>
<protein>
    <submittedName>
        <fullName evidence="2">Uncharacterized protein</fullName>
    </submittedName>
</protein>
<evidence type="ECO:0000313" key="2">
    <source>
        <dbReference type="EMBL" id="TDZ29878.1"/>
    </source>
</evidence>
<proteinExistence type="predicted"/>
<name>A0A4R8PWI3_9PEZI</name>
<dbReference type="AlphaFoldDB" id="A0A4R8PWI3"/>
<accession>A0A4R8PWI3</accession>